<dbReference type="EMBL" id="BPVZ01000001">
    <property type="protein sequence ID" value="GKU86943.1"/>
    <property type="molecule type" value="Genomic_DNA"/>
</dbReference>
<name>A0AAV5HDP8_9ROSI</name>
<comment type="caution">
    <text evidence="4">The sequence shown here is derived from an EMBL/GenBank/DDBJ whole genome shotgun (WGS) entry which is preliminary data.</text>
</comment>
<evidence type="ECO:0000313" key="4">
    <source>
        <dbReference type="EMBL" id="GKU86943.1"/>
    </source>
</evidence>
<proteinExistence type="predicted"/>
<feature type="domain" description="Heparan-alpha-glucosaminide N-acetyltransferase catalytic" evidence="3">
    <location>
        <begin position="58"/>
        <end position="215"/>
    </location>
</feature>
<dbReference type="PANTHER" id="PTHR31061">
    <property type="entry name" value="LD22376P"/>
    <property type="match status" value="1"/>
</dbReference>
<keyword evidence="2" id="KW-0472">Membrane</keyword>
<organism evidence="4 5">
    <name type="scientific">Rubroshorea leprosula</name>
    <dbReference type="NCBI Taxonomy" id="152421"/>
    <lineage>
        <taxon>Eukaryota</taxon>
        <taxon>Viridiplantae</taxon>
        <taxon>Streptophyta</taxon>
        <taxon>Embryophyta</taxon>
        <taxon>Tracheophyta</taxon>
        <taxon>Spermatophyta</taxon>
        <taxon>Magnoliopsida</taxon>
        <taxon>eudicotyledons</taxon>
        <taxon>Gunneridae</taxon>
        <taxon>Pentapetalae</taxon>
        <taxon>rosids</taxon>
        <taxon>malvids</taxon>
        <taxon>Malvales</taxon>
        <taxon>Dipterocarpaceae</taxon>
        <taxon>Rubroshorea</taxon>
    </lineage>
</organism>
<feature type="transmembrane region" description="Helical" evidence="2">
    <location>
        <begin position="140"/>
        <end position="159"/>
    </location>
</feature>
<keyword evidence="2" id="KW-1133">Transmembrane helix</keyword>
<dbReference type="Pfam" id="PF07786">
    <property type="entry name" value="HGSNAT_cat"/>
    <property type="match status" value="1"/>
</dbReference>
<keyword evidence="5" id="KW-1185">Reference proteome</keyword>
<accession>A0AAV5HDP8</accession>
<dbReference type="Proteomes" id="UP001054252">
    <property type="component" value="Unassembled WGS sequence"/>
</dbReference>
<evidence type="ECO:0000256" key="1">
    <source>
        <dbReference type="SAM" id="MobiDB-lite"/>
    </source>
</evidence>
<evidence type="ECO:0000313" key="5">
    <source>
        <dbReference type="Proteomes" id="UP001054252"/>
    </source>
</evidence>
<feature type="compositionally biased region" description="Low complexity" evidence="1">
    <location>
        <begin position="35"/>
        <end position="51"/>
    </location>
</feature>
<protein>
    <recommendedName>
        <fullName evidence="3">Heparan-alpha-glucosaminide N-acetyltransferase catalytic domain-containing protein</fullName>
    </recommendedName>
</protein>
<evidence type="ECO:0000259" key="3">
    <source>
        <dbReference type="Pfam" id="PF07786"/>
    </source>
</evidence>
<dbReference type="InterPro" id="IPR012429">
    <property type="entry name" value="HGSNAT_cat"/>
</dbReference>
<dbReference type="AlphaFoldDB" id="A0AAV5HDP8"/>
<feature type="transmembrane region" description="Helical" evidence="2">
    <location>
        <begin position="206"/>
        <end position="225"/>
    </location>
</feature>
<feature type="region of interest" description="Disordered" evidence="1">
    <location>
        <begin position="1"/>
        <end position="52"/>
    </location>
</feature>
<feature type="compositionally biased region" description="Basic and acidic residues" evidence="1">
    <location>
        <begin position="1"/>
        <end position="15"/>
    </location>
</feature>
<evidence type="ECO:0000256" key="2">
    <source>
        <dbReference type="SAM" id="Phobius"/>
    </source>
</evidence>
<feature type="transmembrane region" description="Helical" evidence="2">
    <location>
        <begin position="102"/>
        <end position="128"/>
    </location>
</feature>
<dbReference type="PANTHER" id="PTHR31061:SF23">
    <property type="entry name" value="OS05G0155700 PROTEIN"/>
    <property type="match status" value="1"/>
</dbReference>
<sequence>MSTVLEVRDERREPLLHNSSPPLPHGELTDENEPEIISSSPSGASEGTESTLKGSNQRLVSLDVFRGLTVAIQFTSNFPAMDLMILVDDAGGAFPSINHSPWFGVTIADFVMPFFLFGVGVSISLVLKKASGKLMATKKVVLRAIKLFLLGLLLQGGHFHGCNNLTYGVDVDQIQWLGVLQRISIGYLLTSASEIRLVNNIMVDSAAAFVRKYYVQWLVLLIMAWHPRMNNFQRSTSHHRILRAFR</sequence>
<gene>
    <name evidence="4" type="ORF">SLEP1_g1407</name>
</gene>
<keyword evidence="2" id="KW-0812">Transmembrane</keyword>
<reference evidence="4 5" key="1">
    <citation type="journal article" date="2021" name="Commun. Biol.">
        <title>The genome of Shorea leprosula (Dipterocarpaceae) highlights the ecological relevance of drought in aseasonal tropical rainforests.</title>
        <authorList>
            <person name="Ng K.K.S."/>
            <person name="Kobayashi M.J."/>
            <person name="Fawcett J.A."/>
            <person name="Hatakeyama M."/>
            <person name="Paape T."/>
            <person name="Ng C.H."/>
            <person name="Ang C.C."/>
            <person name="Tnah L.H."/>
            <person name="Lee C.T."/>
            <person name="Nishiyama T."/>
            <person name="Sese J."/>
            <person name="O'Brien M.J."/>
            <person name="Copetti D."/>
            <person name="Mohd Noor M.I."/>
            <person name="Ong R.C."/>
            <person name="Putra M."/>
            <person name="Sireger I.Z."/>
            <person name="Indrioko S."/>
            <person name="Kosugi Y."/>
            <person name="Izuno A."/>
            <person name="Isagi Y."/>
            <person name="Lee S.L."/>
            <person name="Shimizu K.K."/>
        </authorList>
    </citation>
    <scope>NUCLEOTIDE SEQUENCE [LARGE SCALE GENOMIC DNA]</scope>
    <source>
        <strain evidence="4">214</strain>
    </source>
</reference>